<accession>A0A0G0QH60</accession>
<evidence type="ECO:0000313" key="1">
    <source>
        <dbReference type="EMBL" id="KKR01067.1"/>
    </source>
</evidence>
<protein>
    <submittedName>
        <fullName evidence="1">Uncharacterized protein</fullName>
    </submittedName>
</protein>
<comment type="caution">
    <text evidence="1">The sequence shown here is derived from an EMBL/GenBank/DDBJ whole genome shotgun (WGS) entry which is preliminary data.</text>
</comment>
<proteinExistence type="predicted"/>
<sequence>MVGRHPLEVNILGSNPSSAALRQTQCFSTKVVEVITGMRSLP</sequence>
<evidence type="ECO:0000313" key="2">
    <source>
        <dbReference type="Proteomes" id="UP000033881"/>
    </source>
</evidence>
<dbReference type="Proteomes" id="UP000033881">
    <property type="component" value="Unassembled WGS sequence"/>
</dbReference>
<gene>
    <name evidence="1" type="ORF">UT24_C0007G0029</name>
</gene>
<organism evidence="1 2">
    <name type="scientific">Candidatus Woesebacteria bacterium GW2011_GWB1_39_12</name>
    <dbReference type="NCBI Taxonomy" id="1618574"/>
    <lineage>
        <taxon>Bacteria</taxon>
        <taxon>Candidatus Woeseibacteriota</taxon>
    </lineage>
</organism>
<dbReference type="EMBL" id="LBWB01000007">
    <property type="protein sequence ID" value="KKR01067.1"/>
    <property type="molecule type" value="Genomic_DNA"/>
</dbReference>
<dbReference type="AlphaFoldDB" id="A0A0G0QH60"/>
<reference evidence="1 2" key="1">
    <citation type="journal article" date="2015" name="Nature">
        <title>rRNA introns, odd ribosomes, and small enigmatic genomes across a large radiation of phyla.</title>
        <authorList>
            <person name="Brown C.T."/>
            <person name="Hug L.A."/>
            <person name="Thomas B.C."/>
            <person name="Sharon I."/>
            <person name="Castelle C.J."/>
            <person name="Singh A."/>
            <person name="Wilkins M.J."/>
            <person name="Williams K.H."/>
            <person name="Banfield J.F."/>
        </authorList>
    </citation>
    <scope>NUCLEOTIDE SEQUENCE [LARGE SCALE GENOMIC DNA]</scope>
</reference>
<name>A0A0G0QH60_9BACT</name>